<evidence type="ECO:0000259" key="2">
    <source>
        <dbReference type="PROSITE" id="PS50157"/>
    </source>
</evidence>
<evidence type="ECO:0000313" key="3">
    <source>
        <dbReference type="EMBL" id="KAE8313059.1"/>
    </source>
</evidence>
<name>A0A5N6VZD7_9EURO</name>
<evidence type="ECO:0000256" key="1">
    <source>
        <dbReference type="PROSITE-ProRule" id="PRU00042"/>
    </source>
</evidence>
<keyword evidence="1" id="KW-0862">Zinc</keyword>
<keyword evidence="1" id="KW-0479">Metal-binding</keyword>
<dbReference type="InterPro" id="IPR013087">
    <property type="entry name" value="Znf_C2H2_type"/>
</dbReference>
<dbReference type="AlphaFoldDB" id="A0A5N6VZD7"/>
<dbReference type="SMART" id="SM00355">
    <property type="entry name" value="ZnF_C2H2"/>
    <property type="match status" value="2"/>
</dbReference>
<keyword evidence="4" id="KW-1185">Reference proteome</keyword>
<proteinExistence type="predicted"/>
<feature type="domain" description="C2H2-type" evidence="2">
    <location>
        <begin position="193"/>
        <end position="218"/>
    </location>
</feature>
<evidence type="ECO:0000313" key="4">
    <source>
        <dbReference type="Proteomes" id="UP000325433"/>
    </source>
</evidence>
<dbReference type="EMBL" id="ML738328">
    <property type="protein sequence ID" value="KAE8313059.1"/>
    <property type="molecule type" value="Genomic_DNA"/>
</dbReference>
<dbReference type="PROSITE" id="PS50157">
    <property type="entry name" value="ZINC_FINGER_C2H2_2"/>
    <property type="match status" value="1"/>
</dbReference>
<organism evidence="3 4">
    <name type="scientific">Aspergillus transmontanensis</name>
    <dbReference type="NCBI Taxonomy" id="1034304"/>
    <lineage>
        <taxon>Eukaryota</taxon>
        <taxon>Fungi</taxon>
        <taxon>Dikarya</taxon>
        <taxon>Ascomycota</taxon>
        <taxon>Pezizomycotina</taxon>
        <taxon>Eurotiomycetes</taxon>
        <taxon>Eurotiomycetidae</taxon>
        <taxon>Eurotiales</taxon>
        <taxon>Aspergillaceae</taxon>
        <taxon>Aspergillus</taxon>
        <taxon>Aspergillus subgen. Circumdati</taxon>
    </lineage>
</organism>
<reference evidence="4" key="1">
    <citation type="submission" date="2019-04" db="EMBL/GenBank/DDBJ databases">
        <title>Friends and foes A comparative genomics studyof 23 Aspergillus species from section Flavi.</title>
        <authorList>
            <consortium name="DOE Joint Genome Institute"/>
            <person name="Kjaerbolling I."/>
            <person name="Vesth T."/>
            <person name="Frisvad J.C."/>
            <person name="Nybo J.L."/>
            <person name="Theobald S."/>
            <person name="Kildgaard S."/>
            <person name="Isbrandt T."/>
            <person name="Kuo A."/>
            <person name="Sato A."/>
            <person name="Lyhne E.K."/>
            <person name="Kogle M.E."/>
            <person name="Wiebenga A."/>
            <person name="Kun R.S."/>
            <person name="Lubbers R.J."/>
            <person name="Makela M.R."/>
            <person name="Barry K."/>
            <person name="Chovatia M."/>
            <person name="Clum A."/>
            <person name="Daum C."/>
            <person name="Haridas S."/>
            <person name="He G."/>
            <person name="LaButti K."/>
            <person name="Lipzen A."/>
            <person name="Mondo S."/>
            <person name="Riley R."/>
            <person name="Salamov A."/>
            <person name="Simmons B.A."/>
            <person name="Magnuson J.K."/>
            <person name="Henrissat B."/>
            <person name="Mortensen U.H."/>
            <person name="Larsen T.O."/>
            <person name="Devries R.P."/>
            <person name="Grigoriev I.V."/>
            <person name="Machida M."/>
            <person name="Baker S.E."/>
            <person name="Andersen M.R."/>
        </authorList>
    </citation>
    <scope>NUCLEOTIDE SEQUENCE [LARGE SCALE GENOMIC DNA]</scope>
    <source>
        <strain evidence="4">CBS 130015</strain>
    </source>
</reference>
<dbReference type="GO" id="GO:0008270">
    <property type="term" value="F:zinc ion binding"/>
    <property type="evidence" value="ECO:0007669"/>
    <property type="project" value="UniProtKB-KW"/>
</dbReference>
<dbReference type="Gene3D" id="3.30.160.60">
    <property type="entry name" value="Classic Zinc Finger"/>
    <property type="match status" value="1"/>
</dbReference>
<keyword evidence="1" id="KW-0863">Zinc-finger</keyword>
<accession>A0A5N6VZD7</accession>
<sequence length="218" mass="24292">MMWCPACHFPLDNTSMSSTRSCWCTGSSEDAWSLFEHQQPFLPTPNPTALPYSPLPSLFESGVKVPSLPTQSNLGLTKCPVKNSIEQLNGSGGASMSPSSQLIRCGDVSSNNPRTSSLEGDFAIEESTTPASDIDKSGKSHVICGHRGIPKSSVTRTGLYRCEWRACKYPGVFSREAELMRHIRSKHVCPGLYKCPEENRRRSFNRKDNMMEHLRRKH</sequence>
<dbReference type="Proteomes" id="UP000325433">
    <property type="component" value="Unassembled WGS sequence"/>
</dbReference>
<protein>
    <recommendedName>
        <fullName evidence="2">C2H2-type domain-containing protein</fullName>
    </recommendedName>
</protein>
<gene>
    <name evidence="3" type="ORF">BDV41DRAFT_269356</name>
</gene>